<dbReference type="Pfam" id="PF01546">
    <property type="entry name" value="Peptidase_M20"/>
    <property type="match status" value="1"/>
</dbReference>
<dbReference type="Gene3D" id="3.30.70.360">
    <property type="match status" value="1"/>
</dbReference>
<evidence type="ECO:0000256" key="3">
    <source>
        <dbReference type="ARBA" id="ARBA00022729"/>
    </source>
</evidence>
<feature type="domain" description="Peptidase M20 dimerisation" evidence="5">
    <location>
        <begin position="84"/>
        <end position="181"/>
    </location>
</feature>
<organism evidence="6">
    <name type="scientific">Panicum hallii</name>
    <dbReference type="NCBI Taxonomy" id="206008"/>
    <lineage>
        <taxon>Eukaryota</taxon>
        <taxon>Viridiplantae</taxon>
        <taxon>Streptophyta</taxon>
        <taxon>Embryophyta</taxon>
        <taxon>Tracheophyta</taxon>
        <taxon>Spermatophyta</taxon>
        <taxon>Magnoliopsida</taxon>
        <taxon>Liliopsida</taxon>
        <taxon>Poales</taxon>
        <taxon>Poaceae</taxon>
        <taxon>PACMAD clade</taxon>
        <taxon>Panicoideae</taxon>
        <taxon>Panicodae</taxon>
        <taxon>Paniceae</taxon>
        <taxon>Panicinae</taxon>
        <taxon>Panicum</taxon>
        <taxon>Panicum sect. Panicum</taxon>
    </lineage>
</organism>
<gene>
    <name evidence="6" type="ORF">PAHAL_9G019100</name>
</gene>
<comment type="function">
    <text evidence="1">Hydrolyzes certain amino acid conjugates of the plant growth regulator indole-3-acetic acid (IAA).</text>
</comment>
<dbReference type="NCBIfam" id="TIGR01891">
    <property type="entry name" value="amidohydrolases"/>
    <property type="match status" value="1"/>
</dbReference>
<dbReference type="SUPFAM" id="SSF53187">
    <property type="entry name" value="Zn-dependent exopeptidases"/>
    <property type="match status" value="1"/>
</dbReference>
<dbReference type="InterPro" id="IPR036264">
    <property type="entry name" value="Bact_exopeptidase_dim_dom"/>
</dbReference>
<proteinExistence type="inferred from homology"/>
<dbReference type="Gramene" id="PVH30944">
    <property type="protein sequence ID" value="PVH30944"/>
    <property type="gene ID" value="PAHAL_9G019100"/>
</dbReference>
<evidence type="ECO:0000313" key="6">
    <source>
        <dbReference type="EMBL" id="PVH30944.1"/>
    </source>
</evidence>
<evidence type="ECO:0000256" key="4">
    <source>
        <dbReference type="ARBA" id="ARBA00022801"/>
    </source>
</evidence>
<dbReference type="AlphaFoldDB" id="A0A2T8HZT2"/>
<dbReference type="GO" id="GO:0009850">
    <property type="term" value="P:auxin metabolic process"/>
    <property type="evidence" value="ECO:0007669"/>
    <property type="project" value="TreeGrafter"/>
</dbReference>
<dbReference type="Proteomes" id="UP000243499">
    <property type="component" value="Chromosome 9"/>
</dbReference>
<dbReference type="EMBL" id="CM008054">
    <property type="protein sequence ID" value="PVH30944.1"/>
    <property type="molecule type" value="Genomic_DNA"/>
</dbReference>
<dbReference type="SUPFAM" id="SSF55031">
    <property type="entry name" value="Bacterial exopeptidase dimerisation domain"/>
    <property type="match status" value="1"/>
</dbReference>
<name>A0A2T8HZT2_9POAL</name>
<sequence length="302" mass="31792">MHACGHDAHVAMLLGAARLLQSRRNYLKGTVKLVFQPAEEGHAGGYHVLKESVLDDVQAIFGLHVDTALPVGTVGSRPGPFLAGSARFTVTITGKGGHAAGPQFVVDPIVTASSTVLSLQQLVARETDPLQGAVVSVTFIKGGEAFNVIPESVTLGGTFRSMTNEGLSYLKRRIREVIEGQAGVGRCTAAVDFMEEDLRPYPATVNDEAMYAHAKAVAEGMLGEANVRVCPQFMAAEDFGFYAEKIPAVFFDVGVRNAGKGKVSHLHSPHVVIGEGALPIGAAFHAAVAIDYLSKHASSSSS</sequence>
<accession>A0A2T8HZT2</accession>
<dbReference type="Pfam" id="PF07687">
    <property type="entry name" value="M20_dimer"/>
    <property type="match status" value="1"/>
</dbReference>
<dbReference type="InterPro" id="IPR011650">
    <property type="entry name" value="Peptidase_M20_dimer"/>
</dbReference>
<dbReference type="Gene3D" id="3.40.630.10">
    <property type="entry name" value="Zn peptidases"/>
    <property type="match status" value="1"/>
</dbReference>
<dbReference type="GO" id="GO:0010179">
    <property type="term" value="F:IAA-Ala conjugate hydrolase activity"/>
    <property type="evidence" value="ECO:0007669"/>
    <property type="project" value="TreeGrafter"/>
</dbReference>
<keyword evidence="3" id="KW-0732">Signal</keyword>
<evidence type="ECO:0000256" key="2">
    <source>
        <dbReference type="ARBA" id="ARBA00006153"/>
    </source>
</evidence>
<keyword evidence="4" id="KW-0378">Hydrolase</keyword>
<evidence type="ECO:0000256" key="1">
    <source>
        <dbReference type="ARBA" id="ARBA00003007"/>
    </source>
</evidence>
<dbReference type="GO" id="GO:0005783">
    <property type="term" value="C:endoplasmic reticulum"/>
    <property type="evidence" value="ECO:0007669"/>
    <property type="project" value="TreeGrafter"/>
</dbReference>
<protein>
    <recommendedName>
        <fullName evidence="5">Peptidase M20 dimerisation domain-containing protein</fullName>
    </recommendedName>
</protein>
<dbReference type="InterPro" id="IPR002933">
    <property type="entry name" value="Peptidase_M20"/>
</dbReference>
<reference evidence="6" key="1">
    <citation type="submission" date="2018-04" db="EMBL/GenBank/DDBJ databases">
        <title>WGS assembly of Panicum hallii.</title>
        <authorList>
            <person name="Lovell J."/>
            <person name="Jenkins J."/>
            <person name="Lowry D."/>
            <person name="Mamidi S."/>
            <person name="Sreedasyam A."/>
            <person name="Weng X."/>
            <person name="Barry K."/>
            <person name="Bonette J."/>
            <person name="Campitelli B."/>
            <person name="Daum C."/>
            <person name="Gordon S."/>
            <person name="Gould B."/>
            <person name="Lipzen A."/>
            <person name="Macqueen A."/>
            <person name="Palacio-Mejia J."/>
            <person name="Plott C."/>
            <person name="Shakirov E."/>
            <person name="Shu S."/>
            <person name="Yoshinaga Y."/>
            <person name="Zane M."/>
            <person name="Rokhsar D."/>
            <person name="Grimwood J."/>
            <person name="Schmutz J."/>
            <person name="Juenger T."/>
        </authorList>
    </citation>
    <scope>NUCLEOTIDE SEQUENCE [LARGE SCALE GENOMIC DNA]</scope>
    <source>
        <strain evidence="6">FIL2</strain>
    </source>
</reference>
<evidence type="ECO:0000259" key="5">
    <source>
        <dbReference type="Pfam" id="PF07687"/>
    </source>
</evidence>
<comment type="similarity">
    <text evidence="2">Belongs to the peptidase M20 family.</text>
</comment>
<dbReference type="PANTHER" id="PTHR11014:SF99">
    <property type="entry name" value="IAA-AMINO ACID HYDROLASE ILR1-LIKE 3"/>
    <property type="match status" value="1"/>
</dbReference>
<dbReference type="InterPro" id="IPR017439">
    <property type="entry name" value="Amidohydrolase"/>
</dbReference>
<dbReference type="FunFam" id="3.30.70.360:FF:000001">
    <property type="entry name" value="N-acetyldiaminopimelate deacetylase"/>
    <property type="match status" value="1"/>
</dbReference>
<dbReference type="PANTHER" id="PTHR11014">
    <property type="entry name" value="PEPTIDASE M20 FAMILY MEMBER"/>
    <property type="match status" value="1"/>
</dbReference>